<dbReference type="InterPro" id="IPR036928">
    <property type="entry name" value="AS_sf"/>
</dbReference>
<evidence type="ECO:0000313" key="2">
    <source>
        <dbReference type="EMBL" id="GAA3711775.1"/>
    </source>
</evidence>
<organism evidence="2 3">
    <name type="scientific">Microlunatus aurantiacus</name>
    <dbReference type="NCBI Taxonomy" id="446786"/>
    <lineage>
        <taxon>Bacteria</taxon>
        <taxon>Bacillati</taxon>
        <taxon>Actinomycetota</taxon>
        <taxon>Actinomycetes</taxon>
        <taxon>Propionibacteriales</taxon>
        <taxon>Propionibacteriaceae</taxon>
        <taxon>Microlunatus</taxon>
    </lineage>
</organism>
<keyword evidence="3" id="KW-1185">Reference proteome</keyword>
<dbReference type="InterPro" id="IPR020556">
    <property type="entry name" value="Amidase_CS"/>
</dbReference>
<name>A0ABP7DYK4_9ACTN</name>
<comment type="caution">
    <text evidence="2">The sequence shown here is derived from an EMBL/GenBank/DDBJ whole genome shotgun (WGS) entry which is preliminary data.</text>
</comment>
<gene>
    <name evidence="2" type="ORF">GCM10022204_33250</name>
</gene>
<evidence type="ECO:0000313" key="3">
    <source>
        <dbReference type="Proteomes" id="UP001500051"/>
    </source>
</evidence>
<dbReference type="InterPro" id="IPR000120">
    <property type="entry name" value="Amidase"/>
</dbReference>
<dbReference type="InterPro" id="IPR023631">
    <property type="entry name" value="Amidase_dom"/>
</dbReference>
<feature type="domain" description="Amidase" evidence="1">
    <location>
        <begin position="26"/>
        <end position="435"/>
    </location>
</feature>
<dbReference type="Pfam" id="PF01425">
    <property type="entry name" value="Amidase"/>
    <property type="match status" value="1"/>
</dbReference>
<dbReference type="Gene3D" id="3.90.1300.10">
    <property type="entry name" value="Amidase signature (AS) domain"/>
    <property type="match status" value="1"/>
</dbReference>
<protein>
    <submittedName>
        <fullName evidence="2">Amidase</fullName>
    </submittedName>
</protein>
<reference evidence="3" key="1">
    <citation type="journal article" date="2019" name="Int. J. Syst. Evol. Microbiol.">
        <title>The Global Catalogue of Microorganisms (GCM) 10K type strain sequencing project: providing services to taxonomists for standard genome sequencing and annotation.</title>
        <authorList>
            <consortium name="The Broad Institute Genomics Platform"/>
            <consortium name="The Broad Institute Genome Sequencing Center for Infectious Disease"/>
            <person name="Wu L."/>
            <person name="Ma J."/>
        </authorList>
    </citation>
    <scope>NUCLEOTIDE SEQUENCE [LARGE SCALE GENOMIC DNA]</scope>
    <source>
        <strain evidence="3">JCM 16548</strain>
    </source>
</reference>
<accession>A0ABP7DYK4</accession>
<dbReference type="Proteomes" id="UP001500051">
    <property type="component" value="Unassembled WGS sequence"/>
</dbReference>
<dbReference type="SUPFAM" id="SSF75304">
    <property type="entry name" value="Amidase signature (AS) enzymes"/>
    <property type="match status" value="1"/>
</dbReference>
<dbReference type="RefSeq" id="WP_344813535.1">
    <property type="nucleotide sequence ID" value="NZ_BAAAYX010000013.1"/>
</dbReference>
<dbReference type="PANTHER" id="PTHR11895:SF76">
    <property type="entry name" value="INDOLEACETAMIDE HYDROLASE"/>
    <property type="match status" value="1"/>
</dbReference>
<dbReference type="EMBL" id="BAAAYX010000013">
    <property type="protein sequence ID" value="GAA3711775.1"/>
    <property type="molecule type" value="Genomic_DNA"/>
</dbReference>
<evidence type="ECO:0000259" key="1">
    <source>
        <dbReference type="Pfam" id="PF01425"/>
    </source>
</evidence>
<proteinExistence type="predicted"/>
<dbReference type="PANTHER" id="PTHR11895">
    <property type="entry name" value="TRANSAMIDASE"/>
    <property type="match status" value="1"/>
</dbReference>
<dbReference type="PROSITE" id="PS00571">
    <property type="entry name" value="AMIDASES"/>
    <property type="match status" value="1"/>
</dbReference>
<sequence length="443" mass="46446">MINEAAPSALDTAAAVRTGRTSARETAEAALTRIARLDPELNAIVASDADRAVAQAVEVDRRVAAGEHLPLAGVPLAVKDTEDTVGYRTIHGSRLFADTAHATSDSVLVTRLRAAGCVVVGKSNTPEFATSADTSNLVFGSTRNPYDVDRVAGGSSGGAAVAVASGMVPLATASDGGGSIRIPASACGLPGFKPSLGRVPDGGPHPVDWPLVTTRGVITRTVADLVATLDVVVGPERTDLRSLPAPCEPFSVGVGRTPLPRRIAWSPQLGYAWTEPSILAACGAAVERLAAEGVEVVEIDRVFTSEPYDAWGPLIAAYVQRSVGELDRSLLSDEVREGIEDADRLSARDLLAAEDTCHRLNLELVRVFETCDLLLTPTLHRDPPQFGEAVSWIRATGVFNLTRSPAGTVPVGLSDECLPIGLQIVGPQHDDVGVLALMQHLHP</sequence>